<evidence type="ECO:0000313" key="1">
    <source>
        <dbReference type="EMBL" id="TDQ35277.1"/>
    </source>
</evidence>
<dbReference type="Pfam" id="PF11436">
    <property type="entry name" value="DUF3199"/>
    <property type="match status" value="1"/>
</dbReference>
<name>A0A4R6TS31_9BACI</name>
<reference evidence="1 2" key="1">
    <citation type="submission" date="2019-03" db="EMBL/GenBank/DDBJ databases">
        <title>Genomic Encyclopedia of Type Strains, Phase IV (KMG-IV): sequencing the most valuable type-strain genomes for metagenomic binning, comparative biology and taxonomic classification.</title>
        <authorList>
            <person name="Goeker M."/>
        </authorList>
    </citation>
    <scope>NUCLEOTIDE SEQUENCE [LARGE SCALE GENOMIC DNA]</scope>
    <source>
        <strain evidence="1 2">DSM 28697</strain>
    </source>
</reference>
<protein>
    <submittedName>
        <fullName evidence="1">Uncharacterized protein DUF3199</fullName>
    </submittedName>
</protein>
<keyword evidence="2" id="KW-1185">Reference proteome</keyword>
<gene>
    <name evidence="1" type="ORF">EV213_12264</name>
</gene>
<organism evidence="1 2">
    <name type="scientific">Aureibacillus halotolerans</name>
    <dbReference type="NCBI Taxonomy" id="1508390"/>
    <lineage>
        <taxon>Bacteria</taxon>
        <taxon>Bacillati</taxon>
        <taxon>Bacillota</taxon>
        <taxon>Bacilli</taxon>
        <taxon>Bacillales</taxon>
        <taxon>Bacillaceae</taxon>
        <taxon>Aureibacillus</taxon>
    </lineage>
</organism>
<proteinExistence type="predicted"/>
<dbReference type="EMBL" id="SNYJ01000022">
    <property type="protein sequence ID" value="TDQ35277.1"/>
    <property type="molecule type" value="Genomic_DNA"/>
</dbReference>
<dbReference type="SUPFAM" id="SSF116915">
    <property type="entry name" value="Hypothetical protein YqbG"/>
    <property type="match status" value="1"/>
</dbReference>
<dbReference type="Gene3D" id="1.10.3230.10">
    <property type="entry name" value="YqbG-like"/>
    <property type="match status" value="1"/>
</dbReference>
<dbReference type="RefSeq" id="WP_133581985.1">
    <property type="nucleotide sequence ID" value="NZ_SNYJ01000022.1"/>
</dbReference>
<sequence length="129" mass="14229">MLITVEELKDYTSFDVVKQRSNDALANDILEAHVEIVSMAGHDFTGEDYNPLPPTVVLAAKKLSQFHALVNSDAALTKGYQSENIGKYSYTLGKDGLQKPDVSQMIAPYVVENETPPPASKPKFKMRSL</sequence>
<comment type="caution">
    <text evidence="1">The sequence shown here is derived from an EMBL/GenBank/DDBJ whole genome shotgun (WGS) entry which is preliminary data.</text>
</comment>
<dbReference type="OrthoDB" id="2680636at2"/>
<dbReference type="InterPro" id="IPR013514">
    <property type="entry name" value="DUF3199_YqbG"/>
</dbReference>
<evidence type="ECO:0000313" key="2">
    <source>
        <dbReference type="Proteomes" id="UP000295632"/>
    </source>
</evidence>
<dbReference type="InterPro" id="IPR036558">
    <property type="entry name" value="YqbG-like_sf"/>
</dbReference>
<dbReference type="Proteomes" id="UP000295632">
    <property type="component" value="Unassembled WGS sequence"/>
</dbReference>
<dbReference type="AlphaFoldDB" id="A0A4R6TS31"/>
<accession>A0A4R6TS31</accession>